<evidence type="ECO:0000313" key="5">
    <source>
        <dbReference type="Proteomes" id="UP000193411"/>
    </source>
</evidence>
<dbReference type="STRING" id="765915.A0A1Y2HED7"/>
<dbReference type="InterPro" id="IPR016024">
    <property type="entry name" value="ARM-type_fold"/>
</dbReference>
<comment type="caution">
    <text evidence="4">The sequence shown here is derived from an EMBL/GenBank/DDBJ whole genome shotgun (WGS) entry which is preliminary data.</text>
</comment>
<gene>
    <name evidence="4" type="ORF">BCR44DRAFT_75446</name>
</gene>
<sequence length="440" mass="48277">MESIALMSIQTDYRPLFMSSPLLGPLITMFRNPAILSALSPSLAFGFATLIHHLTMYPPRLTPEQRQLRRLAQFAQSGGRGAPPPKSTDENDEEARKQEDAITDRCLVLVKEHKVMVSLVGVYRSQSRLAQGSLSTSLSSTLGSIACHLAQTESLRGLLVQQGLVGMLVRIAPSDRAAAQALARCGITLNPAIAFGEQHVTSVANSLWTLVVPPPVTGGLLESKNQQQPMHDSSLAHYESLLAITNLATLPTLGPHLGDWFIRLDRSDSLLADNLDIRRAAWELLCNMVWTSPDVLEKCVDNPRRLRLVLDMAVAHSHHDEEPAMRRAVLGVLAALTCCAPVVQYLAEHVSERSSEEGQKQEDVVAVTHLERIMAVSKREKDVEMMHRLSQMWVHVVEDEQVGRAWGRKMGLSKVLDGFVKQAKGHGGVVGLVGEAMKSL</sequence>
<dbReference type="AlphaFoldDB" id="A0A1Y2HED7"/>
<dbReference type="Gene3D" id="1.25.10.10">
    <property type="entry name" value="Leucine-rich Repeat Variant"/>
    <property type="match status" value="1"/>
</dbReference>
<feature type="region of interest" description="Disordered" evidence="3">
    <location>
        <begin position="74"/>
        <end position="98"/>
    </location>
</feature>
<dbReference type="SUPFAM" id="SSF48371">
    <property type="entry name" value="ARM repeat"/>
    <property type="match status" value="1"/>
</dbReference>
<keyword evidence="5" id="KW-1185">Reference proteome</keyword>
<evidence type="ECO:0000256" key="2">
    <source>
        <dbReference type="ARBA" id="ARBA00022490"/>
    </source>
</evidence>
<organism evidence="4 5">
    <name type="scientific">Catenaria anguillulae PL171</name>
    <dbReference type="NCBI Taxonomy" id="765915"/>
    <lineage>
        <taxon>Eukaryota</taxon>
        <taxon>Fungi</taxon>
        <taxon>Fungi incertae sedis</taxon>
        <taxon>Blastocladiomycota</taxon>
        <taxon>Blastocladiomycetes</taxon>
        <taxon>Blastocladiales</taxon>
        <taxon>Catenariaceae</taxon>
        <taxon>Catenaria</taxon>
    </lineage>
</organism>
<comment type="subcellular location">
    <subcellularLocation>
        <location evidence="1">Cytoplasm</location>
    </subcellularLocation>
</comment>
<evidence type="ECO:0000313" key="4">
    <source>
        <dbReference type="EMBL" id="ORZ32374.1"/>
    </source>
</evidence>
<dbReference type="GO" id="GO:0051879">
    <property type="term" value="F:Hsp90 protein binding"/>
    <property type="evidence" value="ECO:0007669"/>
    <property type="project" value="TreeGrafter"/>
</dbReference>
<dbReference type="PANTHER" id="PTHR45994">
    <property type="entry name" value="FI21225P1"/>
    <property type="match status" value="1"/>
</dbReference>
<dbReference type="PANTHER" id="PTHR45994:SF1">
    <property type="entry name" value="FI21225P1"/>
    <property type="match status" value="1"/>
</dbReference>
<keyword evidence="2" id="KW-0963">Cytoplasm</keyword>
<name>A0A1Y2HED7_9FUNG</name>
<protein>
    <submittedName>
        <fullName evidence="4">Uncharacterized protein</fullName>
    </submittedName>
</protein>
<proteinExistence type="predicted"/>
<evidence type="ECO:0000256" key="3">
    <source>
        <dbReference type="SAM" id="MobiDB-lite"/>
    </source>
</evidence>
<dbReference type="OrthoDB" id="199930at2759"/>
<dbReference type="InterPro" id="IPR011989">
    <property type="entry name" value="ARM-like"/>
</dbReference>
<accession>A0A1Y2HED7</accession>
<evidence type="ECO:0000256" key="1">
    <source>
        <dbReference type="ARBA" id="ARBA00004496"/>
    </source>
</evidence>
<dbReference type="GO" id="GO:0005737">
    <property type="term" value="C:cytoplasm"/>
    <property type="evidence" value="ECO:0007669"/>
    <property type="project" value="UniProtKB-SubCell"/>
</dbReference>
<reference evidence="4 5" key="1">
    <citation type="submission" date="2016-07" db="EMBL/GenBank/DDBJ databases">
        <title>Pervasive Adenine N6-methylation of Active Genes in Fungi.</title>
        <authorList>
            <consortium name="DOE Joint Genome Institute"/>
            <person name="Mondo S.J."/>
            <person name="Dannebaum R.O."/>
            <person name="Kuo R.C."/>
            <person name="Labutti K."/>
            <person name="Haridas S."/>
            <person name="Kuo A."/>
            <person name="Salamov A."/>
            <person name="Ahrendt S.R."/>
            <person name="Lipzen A."/>
            <person name="Sullivan W."/>
            <person name="Andreopoulos W.B."/>
            <person name="Clum A."/>
            <person name="Lindquist E."/>
            <person name="Daum C."/>
            <person name="Ramamoorthy G.K."/>
            <person name="Gryganskyi A."/>
            <person name="Culley D."/>
            <person name="Magnuson J.K."/>
            <person name="James T.Y."/>
            <person name="O'Malley M.A."/>
            <person name="Stajich J.E."/>
            <person name="Spatafora J.W."/>
            <person name="Visel A."/>
            <person name="Grigoriev I.V."/>
        </authorList>
    </citation>
    <scope>NUCLEOTIDE SEQUENCE [LARGE SCALE GENOMIC DNA]</scope>
    <source>
        <strain evidence="4 5">PL171</strain>
    </source>
</reference>
<dbReference type="Proteomes" id="UP000193411">
    <property type="component" value="Unassembled WGS sequence"/>
</dbReference>
<dbReference type="EMBL" id="MCFL01000047">
    <property type="protein sequence ID" value="ORZ32374.1"/>
    <property type="molecule type" value="Genomic_DNA"/>
</dbReference>